<reference evidence="7 8" key="1">
    <citation type="submission" date="2019-03" db="EMBL/GenBank/DDBJ databases">
        <title>Subsurface microbial communities from deep shales in Ohio and West Virginia, USA.</title>
        <authorList>
            <person name="Wrighton K."/>
        </authorList>
    </citation>
    <scope>NUCLEOTIDE SEQUENCE [LARGE SCALE GENOMIC DNA]</scope>
    <source>
        <strain evidence="7 8">MA284_T2</strain>
    </source>
</reference>
<dbReference type="AlphaFoldDB" id="A0A4R6LYS9"/>
<evidence type="ECO:0000313" key="8">
    <source>
        <dbReference type="Proteomes" id="UP000295064"/>
    </source>
</evidence>
<organism evidence="7 8">
    <name type="scientific">Halanaerobium saccharolyticum</name>
    <dbReference type="NCBI Taxonomy" id="43595"/>
    <lineage>
        <taxon>Bacteria</taxon>
        <taxon>Bacillati</taxon>
        <taxon>Bacillota</taxon>
        <taxon>Clostridia</taxon>
        <taxon>Halanaerobiales</taxon>
        <taxon>Halanaerobiaceae</taxon>
        <taxon>Halanaerobium</taxon>
    </lineage>
</organism>
<dbReference type="GO" id="GO:0019310">
    <property type="term" value="P:inositol catabolic process"/>
    <property type="evidence" value="ECO:0007669"/>
    <property type="project" value="UniProtKB-UniRule"/>
</dbReference>
<comment type="caution">
    <text evidence="7">The sequence shown here is derived from an EMBL/GenBank/DDBJ whole genome shotgun (WGS) entry which is preliminary data.</text>
</comment>
<evidence type="ECO:0000256" key="2">
    <source>
        <dbReference type="ARBA" id="ARBA00023002"/>
    </source>
</evidence>
<dbReference type="HAMAP" id="MF_01671">
    <property type="entry name" value="IolG"/>
    <property type="match status" value="1"/>
</dbReference>
<dbReference type="Pfam" id="PF01408">
    <property type="entry name" value="GFO_IDH_MocA"/>
    <property type="match status" value="1"/>
</dbReference>
<feature type="domain" description="Gfo/Idh/MocA-like oxidoreductase C-terminal" evidence="6">
    <location>
        <begin position="135"/>
        <end position="316"/>
    </location>
</feature>
<dbReference type="Gene3D" id="3.30.360.10">
    <property type="entry name" value="Dihydrodipicolinate Reductase, domain 2"/>
    <property type="match status" value="1"/>
</dbReference>
<dbReference type="GO" id="GO:0000166">
    <property type="term" value="F:nucleotide binding"/>
    <property type="evidence" value="ECO:0007669"/>
    <property type="project" value="InterPro"/>
</dbReference>
<evidence type="ECO:0000259" key="6">
    <source>
        <dbReference type="Pfam" id="PF02894"/>
    </source>
</evidence>
<dbReference type="RefSeq" id="WP_133514446.1">
    <property type="nucleotide sequence ID" value="NZ_SNWX01000005.1"/>
</dbReference>
<protein>
    <recommendedName>
        <fullName evidence="4">Inositol 2-dehydrogenase/D-chiro-inositol 3-dehydrogenase</fullName>
        <ecNumber evidence="4">1.1.1.18</ecNumber>
        <ecNumber evidence="4">1.1.1.369</ecNumber>
    </recommendedName>
    <alternativeName>
        <fullName evidence="4">Myo-inositol 2-dehydrogenase/D-chiro-inositol 3-dehydrogenase</fullName>
        <shortName evidence="4">MI 2-dehydrogenase/DCI 3-dehydrogenase</shortName>
    </alternativeName>
</protein>
<comment type="pathway">
    <text evidence="4">Polyol metabolism; myo-inositol degradation into acetyl-CoA; acetyl-CoA from myo-inositol: step 1/7.</text>
</comment>
<dbReference type="Gene3D" id="3.40.50.720">
    <property type="entry name" value="NAD(P)-binding Rossmann-like Domain"/>
    <property type="match status" value="1"/>
</dbReference>
<accession>A0A4R6LYS9</accession>
<dbReference type="EC" id="1.1.1.369" evidence="4"/>
<dbReference type="InterPro" id="IPR023794">
    <property type="entry name" value="MI/DCI_dehydrogenase"/>
</dbReference>
<sequence>MDLKVGVIGTGFIGREHIKRINNKLSGAQVTAVNDINVEAAKSIAEKFNSKFYNSAVDLINSDEVEAIIVASWDPTHAEFVLESIKAGKYVFCEKPLATSAEETLMIIDEEIKFGKKLVQVGFMRRYDRGYREIKNEIENKEIGAPLIIHSIHRNKVPEPQFTTEMSIKNSVIHEIDLYRWLLGEDYKIAQVVIPKTSKNAEGELLDPQIVLLETESGVRIDVESFVNCQYGYDVRCEVVGEEGTLTLADPHQTIKRKKGKKSHPIFPDWSDRFSEAYDIELQEWINDVKKDEMNGPSSWDGYMASYTADLCSQARIKNEIIEIPTQKCPDFYCK</sequence>
<dbReference type="SUPFAM" id="SSF51735">
    <property type="entry name" value="NAD(P)-binding Rossmann-fold domains"/>
    <property type="match status" value="1"/>
</dbReference>
<evidence type="ECO:0000259" key="5">
    <source>
        <dbReference type="Pfam" id="PF01408"/>
    </source>
</evidence>
<comment type="similarity">
    <text evidence="1 4">Belongs to the Gfo/Idh/MocA family.</text>
</comment>
<comment type="subunit">
    <text evidence="4">Homotetramer.</text>
</comment>
<dbReference type="InterPro" id="IPR036291">
    <property type="entry name" value="NAD(P)-bd_dom_sf"/>
</dbReference>
<dbReference type="PANTHER" id="PTHR43593:SF1">
    <property type="entry name" value="INOSITOL 2-DEHYDROGENASE"/>
    <property type="match status" value="1"/>
</dbReference>
<dbReference type="SUPFAM" id="SSF55347">
    <property type="entry name" value="Glyceraldehyde-3-phosphate dehydrogenase-like, C-terminal domain"/>
    <property type="match status" value="1"/>
</dbReference>
<dbReference type="EC" id="1.1.1.18" evidence="4"/>
<comment type="function">
    <text evidence="4">Involved in the oxidation of myo-inositol (MI) and D-chiro-inositol (DCI) to 2-keto-myo-inositol (2KMI or 2-inosose) and 1-keto-D-chiro-inositol (1KDCI), respectively.</text>
</comment>
<dbReference type="UniPathway" id="UPA00076">
    <property type="reaction ID" value="UER00143"/>
</dbReference>
<name>A0A4R6LYS9_9FIRM</name>
<feature type="domain" description="Gfo/Idh/MocA-like oxidoreductase N-terminal" evidence="5">
    <location>
        <begin position="3"/>
        <end position="123"/>
    </location>
</feature>
<dbReference type="PANTHER" id="PTHR43593">
    <property type="match status" value="1"/>
</dbReference>
<evidence type="ECO:0000256" key="3">
    <source>
        <dbReference type="ARBA" id="ARBA00023027"/>
    </source>
</evidence>
<gene>
    <name evidence="4" type="primary">iolG</name>
    <name evidence="7" type="ORF">DFR79_105105</name>
</gene>
<evidence type="ECO:0000313" key="7">
    <source>
        <dbReference type="EMBL" id="TDO93953.1"/>
    </source>
</evidence>
<proteinExistence type="inferred from homology"/>
<dbReference type="InterPro" id="IPR050424">
    <property type="entry name" value="Gfo-Idh-MocA_inositol_DH"/>
</dbReference>
<dbReference type="InterPro" id="IPR004104">
    <property type="entry name" value="Gfo/Idh/MocA-like_OxRdtase_C"/>
</dbReference>
<dbReference type="OrthoDB" id="9815825at2"/>
<dbReference type="GO" id="GO:0050112">
    <property type="term" value="F:inositol 2-dehydrogenase (NAD+) activity"/>
    <property type="evidence" value="ECO:0007669"/>
    <property type="project" value="UniProtKB-UniRule"/>
</dbReference>
<keyword evidence="3 4" id="KW-0520">NAD</keyword>
<dbReference type="Proteomes" id="UP000295064">
    <property type="component" value="Unassembled WGS sequence"/>
</dbReference>
<evidence type="ECO:0000256" key="4">
    <source>
        <dbReference type="HAMAP-Rule" id="MF_01671"/>
    </source>
</evidence>
<dbReference type="EMBL" id="SNWX01000005">
    <property type="protein sequence ID" value="TDO93953.1"/>
    <property type="molecule type" value="Genomic_DNA"/>
</dbReference>
<evidence type="ECO:0000256" key="1">
    <source>
        <dbReference type="ARBA" id="ARBA00010928"/>
    </source>
</evidence>
<comment type="catalytic activity">
    <reaction evidence="4">
        <text>myo-inositol + NAD(+) = scyllo-inosose + NADH + H(+)</text>
        <dbReference type="Rhea" id="RHEA:16949"/>
        <dbReference type="ChEBI" id="CHEBI:15378"/>
        <dbReference type="ChEBI" id="CHEBI:17268"/>
        <dbReference type="ChEBI" id="CHEBI:17811"/>
        <dbReference type="ChEBI" id="CHEBI:57540"/>
        <dbReference type="ChEBI" id="CHEBI:57945"/>
        <dbReference type="EC" id="1.1.1.18"/>
    </reaction>
</comment>
<comment type="catalytic activity">
    <reaction evidence="4">
        <text>1D-chiro-inositol + NAD(+) = scyllo-inosine + NADH + H(+)</text>
        <dbReference type="Rhea" id="RHEA:25832"/>
        <dbReference type="ChEBI" id="CHEBI:15378"/>
        <dbReference type="ChEBI" id="CHEBI:27372"/>
        <dbReference type="ChEBI" id="CHEBI:50920"/>
        <dbReference type="ChEBI" id="CHEBI:57540"/>
        <dbReference type="ChEBI" id="CHEBI:57945"/>
        <dbReference type="EC" id="1.1.1.369"/>
    </reaction>
</comment>
<dbReference type="Pfam" id="PF02894">
    <property type="entry name" value="GFO_IDH_MocA_C"/>
    <property type="match status" value="1"/>
</dbReference>
<dbReference type="InterPro" id="IPR000683">
    <property type="entry name" value="Gfo/Idh/MocA-like_OxRdtase_N"/>
</dbReference>
<keyword evidence="2 4" id="KW-0560">Oxidoreductase</keyword>